<dbReference type="HOGENOM" id="CLU_088296_0_0_1"/>
<evidence type="ECO:0008006" key="8">
    <source>
        <dbReference type="Google" id="ProtNLM"/>
    </source>
</evidence>
<feature type="transmembrane region" description="Helical" evidence="5">
    <location>
        <begin position="236"/>
        <end position="255"/>
    </location>
</feature>
<feature type="transmembrane region" description="Helical" evidence="5">
    <location>
        <begin position="47"/>
        <end position="69"/>
    </location>
</feature>
<feature type="transmembrane region" description="Helical" evidence="5">
    <location>
        <begin position="17"/>
        <end position="35"/>
    </location>
</feature>
<dbReference type="Proteomes" id="UP000054342">
    <property type="component" value="Unassembled WGS sequence"/>
</dbReference>
<evidence type="ECO:0000313" key="6">
    <source>
        <dbReference type="EMBL" id="KIW58739.1"/>
    </source>
</evidence>
<organism evidence="6 7">
    <name type="scientific">Exophiala xenobiotica</name>
    <dbReference type="NCBI Taxonomy" id="348802"/>
    <lineage>
        <taxon>Eukaryota</taxon>
        <taxon>Fungi</taxon>
        <taxon>Dikarya</taxon>
        <taxon>Ascomycota</taxon>
        <taxon>Pezizomycotina</taxon>
        <taxon>Eurotiomycetes</taxon>
        <taxon>Chaetothyriomycetidae</taxon>
        <taxon>Chaetothyriales</taxon>
        <taxon>Herpotrichiellaceae</taxon>
        <taxon>Exophiala</taxon>
    </lineage>
</organism>
<evidence type="ECO:0000256" key="5">
    <source>
        <dbReference type="SAM" id="Phobius"/>
    </source>
</evidence>
<accession>A0A0D2FF38</accession>
<keyword evidence="7" id="KW-1185">Reference proteome</keyword>
<keyword evidence="2 5" id="KW-0812">Transmembrane</keyword>
<reference evidence="6 7" key="1">
    <citation type="submission" date="2015-01" db="EMBL/GenBank/DDBJ databases">
        <title>The Genome Sequence of Exophiala xenobiotica CBS118157.</title>
        <authorList>
            <consortium name="The Broad Institute Genomics Platform"/>
            <person name="Cuomo C."/>
            <person name="de Hoog S."/>
            <person name="Gorbushina A."/>
            <person name="Stielow B."/>
            <person name="Teixiera M."/>
            <person name="Abouelleil A."/>
            <person name="Chapman S.B."/>
            <person name="Priest M."/>
            <person name="Young S.K."/>
            <person name="Wortman J."/>
            <person name="Nusbaum C."/>
            <person name="Birren B."/>
        </authorList>
    </citation>
    <scope>NUCLEOTIDE SEQUENCE [LARGE SCALE GENOMIC DNA]</scope>
    <source>
        <strain evidence="6 7">CBS 118157</strain>
    </source>
</reference>
<dbReference type="GO" id="GO:0016020">
    <property type="term" value="C:membrane"/>
    <property type="evidence" value="ECO:0007669"/>
    <property type="project" value="UniProtKB-SubCell"/>
</dbReference>
<feature type="transmembrane region" description="Helical" evidence="5">
    <location>
        <begin position="81"/>
        <end position="106"/>
    </location>
</feature>
<evidence type="ECO:0000256" key="3">
    <source>
        <dbReference type="ARBA" id="ARBA00022989"/>
    </source>
</evidence>
<gene>
    <name evidence="6" type="ORF">PV05_03237</name>
</gene>
<name>A0A0D2FF38_9EURO</name>
<keyword evidence="3 5" id="KW-1133">Transmembrane helix</keyword>
<comment type="subcellular location">
    <subcellularLocation>
        <location evidence="1">Membrane</location>
        <topology evidence="1">Multi-pass membrane protein</topology>
    </subcellularLocation>
</comment>
<protein>
    <recommendedName>
        <fullName evidence="8">RTA1 domain protein</fullName>
    </recommendedName>
</protein>
<feature type="transmembrane region" description="Helical" evidence="5">
    <location>
        <begin position="150"/>
        <end position="173"/>
    </location>
</feature>
<dbReference type="OrthoDB" id="3358017at2759"/>
<dbReference type="RefSeq" id="XP_013319323.1">
    <property type="nucleotide sequence ID" value="XM_013463869.1"/>
</dbReference>
<dbReference type="InterPro" id="IPR007568">
    <property type="entry name" value="RTA1"/>
</dbReference>
<dbReference type="PANTHER" id="PTHR31465:SF13">
    <property type="entry name" value="RTA1 DOMAIN PROTEIN-RELATED"/>
    <property type="match status" value="1"/>
</dbReference>
<keyword evidence="4 5" id="KW-0472">Membrane</keyword>
<feature type="transmembrane region" description="Helical" evidence="5">
    <location>
        <begin position="113"/>
        <end position="138"/>
    </location>
</feature>
<evidence type="ECO:0000313" key="7">
    <source>
        <dbReference type="Proteomes" id="UP000054342"/>
    </source>
</evidence>
<evidence type="ECO:0000256" key="1">
    <source>
        <dbReference type="ARBA" id="ARBA00004141"/>
    </source>
</evidence>
<proteinExistence type="predicted"/>
<evidence type="ECO:0000256" key="4">
    <source>
        <dbReference type="ARBA" id="ARBA00023136"/>
    </source>
</evidence>
<feature type="transmembrane region" description="Helical" evidence="5">
    <location>
        <begin position="194"/>
        <end position="216"/>
    </location>
</feature>
<dbReference type="PANTHER" id="PTHR31465">
    <property type="entry name" value="PROTEIN RTA1-RELATED"/>
    <property type="match status" value="1"/>
</dbReference>
<sequence length="275" mass="30718">MYELSIIDAFLADPTKGPSSVFAILFIISGVLHLWQSRKHHTWTSTWYLPIACILMAAGFILREIAAFHHNGNDMASAVQGLFYTATFLFTLPLYVAFVHLVSLALRIHPAYFFWATTCFTSAIITCTAQGCASYFSAHQSQSTMSSGLALIKASLILQLFLNVVFVCLLAFYQPRLKLRLGLQHQAELSHSSAVNITKIMLTFGVLIGLILIRNIFRTVQIFTSPRSELWTNEAYFWVFEPTVILAYSVIWHLMSPAKDLSSGATMCCNEGQGE</sequence>
<evidence type="ECO:0000256" key="2">
    <source>
        <dbReference type="ARBA" id="ARBA00022692"/>
    </source>
</evidence>
<dbReference type="AlphaFoldDB" id="A0A0D2FF38"/>
<dbReference type="GeneID" id="25325145"/>
<dbReference type="EMBL" id="KN847318">
    <property type="protein sequence ID" value="KIW58739.1"/>
    <property type="molecule type" value="Genomic_DNA"/>
</dbReference>
<dbReference type="Pfam" id="PF04479">
    <property type="entry name" value="RTA1"/>
    <property type="match status" value="1"/>
</dbReference>